<organism evidence="2 3">
    <name type="scientific">Hyphomicrobium album</name>
    <dbReference type="NCBI Taxonomy" id="2665159"/>
    <lineage>
        <taxon>Bacteria</taxon>
        <taxon>Pseudomonadati</taxon>
        <taxon>Pseudomonadota</taxon>
        <taxon>Alphaproteobacteria</taxon>
        <taxon>Hyphomicrobiales</taxon>
        <taxon>Hyphomicrobiaceae</taxon>
        <taxon>Hyphomicrobium</taxon>
    </lineage>
</organism>
<feature type="transmembrane region" description="Helical" evidence="1">
    <location>
        <begin position="71"/>
        <end position="92"/>
    </location>
</feature>
<name>A0A6I3KG24_9HYPH</name>
<dbReference type="Gene3D" id="1.20.210.10">
    <property type="entry name" value="Cytochrome c oxidase-like, subunit I domain"/>
    <property type="match status" value="1"/>
</dbReference>
<dbReference type="SUPFAM" id="SSF81442">
    <property type="entry name" value="Cytochrome c oxidase subunit I-like"/>
    <property type="match status" value="1"/>
</dbReference>
<evidence type="ECO:0000256" key="1">
    <source>
        <dbReference type="SAM" id="Phobius"/>
    </source>
</evidence>
<keyword evidence="1" id="KW-0812">Transmembrane</keyword>
<proteinExistence type="predicted"/>
<keyword evidence="3" id="KW-1185">Reference proteome</keyword>
<dbReference type="RefSeq" id="WP_154738031.1">
    <property type="nucleotide sequence ID" value="NZ_WMBQ01000001.1"/>
</dbReference>
<dbReference type="Proteomes" id="UP000440694">
    <property type="component" value="Unassembled WGS sequence"/>
</dbReference>
<comment type="caution">
    <text evidence="2">The sequence shown here is derived from an EMBL/GenBank/DDBJ whole genome shotgun (WGS) entry which is preliminary data.</text>
</comment>
<feature type="transmembrane region" description="Helical" evidence="1">
    <location>
        <begin position="41"/>
        <end position="59"/>
    </location>
</feature>
<feature type="transmembrane region" description="Helical" evidence="1">
    <location>
        <begin position="6"/>
        <end position="29"/>
    </location>
</feature>
<feature type="transmembrane region" description="Helical" evidence="1">
    <location>
        <begin position="99"/>
        <end position="122"/>
    </location>
</feature>
<dbReference type="EMBL" id="WMBQ01000001">
    <property type="protein sequence ID" value="MTD93498.1"/>
    <property type="molecule type" value="Genomic_DNA"/>
</dbReference>
<keyword evidence="1" id="KW-1133">Transmembrane helix</keyword>
<dbReference type="InterPro" id="IPR036927">
    <property type="entry name" value="Cyt_c_oxase-like_su1_sf"/>
</dbReference>
<accession>A0A6I3KG24</accession>
<gene>
    <name evidence="2" type="ORF">GIW81_04010</name>
</gene>
<dbReference type="AlphaFoldDB" id="A0A6I3KG24"/>
<keyword evidence="1" id="KW-0472">Membrane</keyword>
<reference evidence="2 3" key="1">
    <citation type="submission" date="2019-11" db="EMBL/GenBank/DDBJ databases">
        <title>Identification of a novel strain.</title>
        <authorList>
            <person name="Xu Q."/>
            <person name="Wang G."/>
        </authorList>
    </citation>
    <scope>NUCLEOTIDE SEQUENCE [LARGE SCALE GENOMIC DNA]</scope>
    <source>
        <strain evidence="3">xq</strain>
    </source>
</reference>
<protein>
    <recommendedName>
        <fullName evidence="4">Cytochrome-c oxidase</fullName>
    </recommendedName>
</protein>
<evidence type="ECO:0008006" key="4">
    <source>
        <dbReference type="Google" id="ProtNLM"/>
    </source>
</evidence>
<evidence type="ECO:0000313" key="3">
    <source>
        <dbReference type="Proteomes" id="UP000440694"/>
    </source>
</evidence>
<sequence length="126" mass="13419">MTGLAARFFGSAVVYAVLGMTLGLVMGITKDHAQMPTHAHLLVIGWVSFALFGLFYHQFPLAAEGWLARAHFWLAQVSFAALIVGLFLIFGGQSGADPIAAVSSIGLLVSMILFGAIAWPIVMGQR</sequence>
<evidence type="ECO:0000313" key="2">
    <source>
        <dbReference type="EMBL" id="MTD93498.1"/>
    </source>
</evidence>